<evidence type="ECO:0000313" key="2">
    <source>
        <dbReference type="Proteomes" id="UP000076502"/>
    </source>
</evidence>
<dbReference type="AlphaFoldDB" id="A0A154PPQ0"/>
<reference evidence="1 2" key="1">
    <citation type="submission" date="2015-07" db="EMBL/GenBank/DDBJ databases">
        <title>The genome of Dufourea novaeangliae.</title>
        <authorList>
            <person name="Pan H."/>
            <person name="Kapheim K."/>
        </authorList>
    </citation>
    <scope>NUCLEOTIDE SEQUENCE [LARGE SCALE GENOMIC DNA]</scope>
    <source>
        <strain evidence="1">0120121106</strain>
        <tissue evidence="1">Whole body</tissue>
    </source>
</reference>
<protein>
    <submittedName>
        <fullName evidence="1">Uncharacterized protein</fullName>
    </submittedName>
</protein>
<gene>
    <name evidence="1" type="ORF">WN55_05746</name>
</gene>
<proteinExistence type="predicted"/>
<sequence length="59" mass="6801">MCSIGGLIPSRPDGLRVYSSSGIDYYLPRNWYAFRETVCRIHRLKRRASKTGVAEPDRK</sequence>
<name>A0A154PPQ0_DUFNO</name>
<keyword evidence="2" id="KW-1185">Reference proteome</keyword>
<organism evidence="1 2">
    <name type="scientific">Dufourea novaeangliae</name>
    <name type="common">Sweat bee</name>
    <dbReference type="NCBI Taxonomy" id="178035"/>
    <lineage>
        <taxon>Eukaryota</taxon>
        <taxon>Metazoa</taxon>
        <taxon>Ecdysozoa</taxon>
        <taxon>Arthropoda</taxon>
        <taxon>Hexapoda</taxon>
        <taxon>Insecta</taxon>
        <taxon>Pterygota</taxon>
        <taxon>Neoptera</taxon>
        <taxon>Endopterygota</taxon>
        <taxon>Hymenoptera</taxon>
        <taxon>Apocrita</taxon>
        <taxon>Aculeata</taxon>
        <taxon>Apoidea</taxon>
        <taxon>Anthophila</taxon>
        <taxon>Halictidae</taxon>
        <taxon>Rophitinae</taxon>
        <taxon>Dufourea</taxon>
    </lineage>
</organism>
<accession>A0A154PPQ0</accession>
<dbReference type="Proteomes" id="UP000076502">
    <property type="component" value="Unassembled WGS sequence"/>
</dbReference>
<dbReference type="EMBL" id="KQ435012">
    <property type="protein sequence ID" value="KZC13842.1"/>
    <property type="molecule type" value="Genomic_DNA"/>
</dbReference>
<evidence type="ECO:0000313" key="1">
    <source>
        <dbReference type="EMBL" id="KZC13842.1"/>
    </source>
</evidence>